<keyword evidence="1" id="KW-0472">Membrane</keyword>
<proteinExistence type="predicted"/>
<dbReference type="AlphaFoldDB" id="A0A0H3F3W2"/>
<dbReference type="Proteomes" id="UP000008525">
    <property type="component" value="Plasmid pRK2"/>
</dbReference>
<keyword evidence="2" id="KW-0614">Plasmid</keyword>
<geneLocation type="plasmid" evidence="2 3">
    <name>pRK2</name>
</geneLocation>
<evidence type="ECO:0000256" key="1">
    <source>
        <dbReference type="SAM" id="Phobius"/>
    </source>
</evidence>
<name>A0A0H3F3W2_ECOLW</name>
<keyword evidence="1" id="KW-0812">Transmembrane</keyword>
<reference evidence="2 3" key="1">
    <citation type="journal article" date="2011" name="BMC Genomics">
        <title>The genome sequence of E. coli W (ATCC 9637): comparative genome analysis and an improved genome-scale reconstruction of E. coli.</title>
        <authorList>
            <person name="Archer C.T."/>
            <person name="Kim J.F."/>
            <person name="Jeong H."/>
            <person name="Park J.H."/>
            <person name="Vickers C.E."/>
            <person name="Lee S.Y."/>
            <person name="Nielsen L.K."/>
        </authorList>
    </citation>
    <scope>NUCLEOTIDE SEQUENCE [LARGE SCALE GENOMIC DNA]</scope>
    <source>
        <strain evidence="3">ATCC 9637 / CCM 2024 / DSM 1116 / LMG 11080 / NBRC 13500 / NCIMB 8666 / NRRL B-766 / W</strain>
        <plasmid evidence="3">pRK2</plasmid>
    </source>
</reference>
<dbReference type="KEGG" id="elw:ECW_P2m0015"/>
<dbReference type="EMBL" id="CP002187">
    <property type="protein sequence ID" value="ADT78159.1"/>
    <property type="molecule type" value="Genomic_DNA"/>
</dbReference>
<evidence type="ECO:0000313" key="3">
    <source>
        <dbReference type="Proteomes" id="UP000008525"/>
    </source>
</evidence>
<organism evidence="2 3">
    <name type="scientific">Escherichia coli (strain ATCC 9637 / CCM 2024 / DSM 1116 / LMG 11080 / NBRC 13500 / NCIMB 8666 / NRRL B-766 / W)</name>
    <dbReference type="NCBI Taxonomy" id="566546"/>
    <lineage>
        <taxon>Bacteria</taxon>
        <taxon>Pseudomonadati</taxon>
        <taxon>Pseudomonadota</taxon>
        <taxon>Gammaproteobacteria</taxon>
        <taxon>Enterobacterales</taxon>
        <taxon>Enterobacteriaceae</taxon>
        <taxon>Escherichia</taxon>
    </lineage>
</organism>
<sequence>MCIEYRLPKDVISLIFYVNQALTIKIVVCYIFWVGKV</sequence>
<accession>A0A0H3F3W2</accession>
<evidence type="ECO:0000313" key="2">
    <source>
        <dbReference type="EMBL" id="ADT78159.1"/>
    </source>
</evidence>
<gene>
    <name evidence="2" type="ordered locus">ECW_P2m0015</name>
</gene>
<keyword evidence="1" id="KW-1133">Transmembrane helix</keyword>
<feature type="transmembrane region" description="Helical" evidence="1">
    <location>
        <begin position="12"/>
        <end position="33"/>
    </location>
</feature>
<protein>
    <submittedName>
        <fullName evidence="2">Uncharacterized protein</fullName>
    </submittedName>
</protein>